<dbReference type="GO" id="GO:0043365">
    <property type="term" value="F:[formate-C-acetyltransferase]-activating enzyme activity"/>
    <property type="evidence" value="ECO:0007669"/>
    <property type="project" value="UniProtKB-EC"/>
</dbReference>
<dbReference type="InParanoid" id="A0A0F7DBV4"/>
<evidence type="ECO:0000313" key="8">
    <source>
        <dbReference type="EMBL" id="AKG91746.1"/>
    </source>
</evidence>
<dbReference type="Proteomes" id="UP000034723">
    <property type="component" value="Chromosome"/>
</dbReference>
<keyword evidence="8" id="KW-0670">Pyruvate</keyword>
<dbReference type="GO" id="GO:0051539">
    <property type="term" value="F:4 iron, 4 sulfur cluster binding"/>
    <property type="evidence" value="ECO:0007669"/>
    <property type="project" value="UniProtKB-KW"/>
</dbReference>
<dbReference type="InterPro" id="IPR007197">
    <property type="entry name" value="rSAM"/>
</dbReference>
<dbReference type="InterPro" id="IPR034457">
    <property type="entry name" value="Organic_radical-activating"/>
</dbReference>
<evidence type="ECO:0000259" key="7">
    <source>
        <dbReference type="PROSITE" id="PS51918"/>
    </source>
</evidence>
<evidence type="ECO:0000256" key="6">
    <source>
        <dbReference type="ARBA" id="ARBA00023014"/>
    </source>
</evidence>
<evidence type="ECO:0000313" key="9">
    <source>
        <dbReference type="Proteomes" id="UP000034723"/>
    </source>
</evidence>
<dbReference type="GO" id="GO:0016829">
    <property type="term" value="F:lyase activity"/>
    <property type="evidence" value="ECO:0007669"/>
    <property type="project" value="UniProtKB-KW"/>
</dbReference>
<evidence type="ECO:0000256" key="3">
    <source>
        <dbReference type="ARBA" id="ARBA00022691"/>
    </source>
</evidence>
<dbReference type="SUPFAM" id="SSF102114">
    <property type="entry name" value="Radical SAM enzymes"/>
    <property type="match status" value="1"/>
</dbReference>
<keyword evidence="5" id="KW-0408">Iron</keyword>
<dbReference type="GO" id="GO:0046872">
    <property type="term" value="F:metal ion binding"/>
    <property type="evidence" value="ECO:0007669"/>
    <property type="project" value="UniProtKB-KW"/>
</dbReference>
<keyword evidence="6" id="KW-0411">Iron-sulfur</keyword>
<dbReference type="EC" id="1.97.1.4" evidence="8"/>
<dbReference type="PANTHER" id="PTHR30352">
    <property type="entry name" value="PYRUVATE FORMATE-LYASE-ACTIVATING ENZYME"/>
    <property type="match status" value="1"/>
</dbReference>
<dbReference type="Gene3D" id="3.20.20.70">
    <property type="entry name" value="Aldolase class I"/>
    <property type="match status" value="1"/>
</dbReference>
<sequence>MRVISYGGCRVDVGLCNLRCPYCVHLSEETEEVDVERIARALKGCRHVYVGGAEPTVHGDLVDLLRLLKENGSEVTLKTNGLLPRRVEETLPFVDRYVFELKGDFDDVRSVALLSGLSEERARRYVESLMKSIEIARSAGKKIRIWFRAIPEYIDENRFRKMMGRIGKVDEVLVYQFLSKPEWDKPFDDAEMPSYEFVRRLGEIAREYADRVIMVGERREEL</sequence>
<dbReference type="STRING" id="113653.GAH_00926"/>
<dbReference type="CDD" id="cd01335">
    <property type="entry name" value="Radical_SAM"/>
    <property type="match status" value="1"/>
</dbReference>
<keyword evidence="8" id="KW-0456">Lyase</keyword>
<dbReference type="KEGG" id="gah:GAH_00926"/>
<comment type="cofactor">
    <cofactor evidence="1">
        <name>[4Fe-4S] cluster</name>
        <dbReference type="ChEBI" id="CHEBI:49883"/>
    </cofactor>
</comment>
<gene>
    <name evidence="8" type="ORF">GAH_00926</name>
</gene>
<dbReference type="EMBL" id="CP011267">
    <property type="protein sequence ID" value="AKG91746.1"/>
    <property type="molecule type" value="Genomic_DNA"/>
</dbReference>
<dbReference type="InterPro" id="IPR058240">
    <property type="entry name" value="rSAM_sf"/>
</dbReference>
<keyword evidence="4" id="KW-0479">Metal-binding</keyword>
<dbReference type="PANTHER" id="PTHR30352:SF5">
    <property type="entry name" value="PYRUVATE FORMATE-LYASE 1-ACTIVATING ENZYME"/>
    <property type="match status" value="1"/>
</dbReference>
<keyword evidence="2" id="KW-0004">4Fe-4S</keyword>
<evidence type="ECO:0000256" key="5">
    <source>
        <dbReference type="ARBA" id="ARBA00023004"/>
    </source>
</evidence>
<dbReference type="Pfam" id="PF04055">
    <property type="entry name" value="Radical_SAM"/>
    <property type="match status" value="1"/>
</dbReference>
<proteinExistence type="predicted"/>
<protein>
    <submittedName>
        <fullName evidence="8">Pyruvate-formate lyase-activating enzyme</fullName>
        <ecNumber evidence="8">1.97.1.4</ecNumber>
    </submittedName>
</protein>
<evidence type="ECO:0000256" key="2">
    <source>
        <dbReference type="ARBA" id="ARBA00022485"/>
    </source>
</evidence>
<accession>A0A0F7DBV4</accession>
<dbReference type="InterPro" id="IPR013785">
    <property type="entry name" value="Aldolase_TIM"/>
</dbReference>
<dbReference type="SFLD" id="SFLDS00029">
    <property type="entry name" value="Radical_SAM"/>
    <property type="match status" value="1"/>
</dbReference>
<dbReference type="AlphaFoldDB" id="A0A0F7DBV4"/>
<reference evidence="8 9" key="1">
    <citation type="submission" date="2015-04" db="EMBL/GenBank/DDBJ databases">
        <title>The complete genome sequence of the hyperthermophilic, obligate iron-reducing archaeon Geoglobus ahangari strain 234T.</title>
        <authorList>
            <person name="Manzella M.P."/>
            <person name="Holmes D.E."/>
            <person name="Rocheleau J.M."/>
            <person name="Chung A."/>
            <person name="Reguera G."/>
            <person name="Kashefi K."/>
        </authorList>
    </citation>
    <scope>NUCLEOTIDE SEQUENCE [LARGE SCALE GENOMIC DNA]</scope>
    <source>
        <strain evidence="8 9">234</strain>
    </source>
</reference>
<keyword evidence="3" id="KW-0949">S-adenosyl-L-methionine</keyword>
<dbReference type="RefSeq" id="WP_048094963.1">
    <property type="nucleotide sequence ID" value="NZ_CP011267.1"/>
</dbReference>
<dbReference type="PROSITE" id="PS51918">
    <property type="entry name" value="RADICAL_SAM"/>
    <property type="match status" value="1"/>
</dbReference>
<dbReference type="GeneID" id="24803504"/>
<evidence type="ECO:0000256" key="4">
    <source>
        <dbReference type="ARBA" id="ARBA00022723"/>
    </source>
</evidence>
<keyword evidence="8" id="KW-0560">Oxidoreductase</keyword>
<feature type="domain" description="Radical SAM core" evidence="7">
    <location>
        <begin position="1"/>
        <end position="211"/>
    </location>
</feature>
<dbReference type="HOGENOM" id="CLU_1375532_0_0_2"/>
<evidence type="ECO:0000256" key="1">
    <source>
        <dbReference type="ARBA" id="ARBA00001966"/>
    </source>
</evidence>
<dbReference type="OrthoDB" id="371936at2157"/>
<organism evidence="8 9">
    <name type="scientific">Geoglobus ahangari</name>
    <dbReference type="NCBI Taxonomy" id="113653"/>
    <lineage>
        <taxon>Archaea</taxon>
        <taxon>Methanobacteriati</taxon>
        <taxon>Methanobacteriota</taxon>
        <taxon>Archaeoglobi</taxon>
        <taxon>Archaeoglobales</taxon>
        <taxon>Archaeoglobaceae</taxon>
        <taxon>Geoglobus</taxon>
    </lineage>
</organism>
<keyword evidence="9" id="KW-1185">Reference proteome</keyword>
<name>A0A0F7DBV4_9EURY</name>